<feature type="signal peptide" evidence="1">
    <location>
        <begin position="1"/>
        <end position="17"/>
    </location>
</feature>
<dbReference type="EMBL" id="CP042189">
    <property type="protein sequence ID" value="QDS71132.1"/>
    <property type="molecule type" value="Genomic_DNA"/>
</dbReference>
<evidence type="ECO:0000313" key="2">
    <source>
        <dbReference type="EMBL" id="QDS71132.1"/>
    </source>
</evidence>
<keyword evidence="1" id="KW-0732">Signal</keyword>
<name>A0A517L676_9PEZI</name>
<protein>
    <submittedName>
        <fullName evidence="2">Uncharacterized protein</fullName>
    </submittedName>
</protein>
<keyword evidence="3" id="KW-1185">Reference proteome</keyword>
<accession>A0A517L676</accession>
<gene>
    <name evidence="2" type="ORF">FKW77_009853</name>
</gene>
<evidence type="ECO:0000313" key="3">
    <source>
        <dbReference type="Proteomes" id="UP000316270"/>
    </source>
</evidence>
<proteinExistence type="predicted"/>
<dbReference type="Proteomes" id="UP000316270">
    <property type="component" value="Chromosome 5"/>
</dbReference>
<feature type="chain" id="PRO_5021852833" evidence="1">
    <location>
        <begin position="18"/>
        <end position="95"/>
    </location>
</feature>
<evidence type="ECO:0000256" key="1">
    <source>
        <dbReference type="SAM" id="SignalP"/>
    </source>
</evidence>
<sequence>MKFSLVALTALPLLATASPINKRETPMTVLAQRPNFNHGSAGSTGNCASVDYKRCVAKVTDSAYSFPAAPKKQWYQCWAASGGKAATCYVWDGAF</sequence>
<organism evidence="2 3">
    <name type="scientific">Venturia effusa</name>
    <dbReference type="NCBI Taxonomy" id="50376"/>
    <lineage>
        <taxon>Eukaryota</taxon>
        <taxon>Fungi</taxon>
        <taxon>Dikarya</taxon>
        <taxon>Ascomycota</taxon>
        <taxon>Pezizomycotina</taxon>
        <taxon>Dothideomycetes</taxon>
        <taxon>Pleosporomycetidae</taxon>
        <taxon>Venturiales</taxon>
        <taxon>Venturiaceae</taxon>
        <taxon>Venturia</taxon>
    </lineage>
</organism>
<dbReference type="AlphaFoldDB" id="A0A517L676"/>
<reference evidence="2 3" key="1">
    <citation type="submission" date="2019-07" db="EMBL/GenBank/DDBJ databases">
        <title>Finished genome of Venturia effusa.</title>
        <authorList>
            <person name="Young C.A."/>
            <person name="Cox M.P."/>
            <person name="Ganley A.R.D."/>
            <person name="David W.J."/>
        </authorList>
    </citation>
    <scope>NUCLEOTIDE SEQUENCE [LARGE SCALE GENOMIC DNA]</scope>
    <source>
        <strain evidence="3">albino</strain>
    </source>
</reference>